<sequence>MMSLHTNSKDFPELIRLATTRFNIAPEYIEKDYWITLVLNRLAYSPYAESIVFKVE</sequence>
<name>A0A5J4RNM3_9ZZZZ</name>
<organism evidence="1">
    <name type="scientific">termite gut metagenome</name>
    <dbReference type="NCBI Taxonomy" id="433724"/>
    <lineage>
        <taxon>unclassified sequences</taxon>
        <taxon>metagenomes</taxon>
        <taxon>organismal metagenomes</taxon>
    </lineage>
</organism>
<dbReference type="EMBL" id="SNRY01000937">
    <property type="protein sequence ID" value="KAA6335015.1"/>
    <property type="molecule type" value="Genomic_DNA"/>
</dbReference>
<comment type="caution">
    <text evidence="1">The sequence shown here is derived from an EMBL/GenBank/DDBJ whole genome shotgun (WGS) entry which is preliminary data.</text>
</comment>
<evidence type="ECO:0000313" key="1">
    <source>
        <dbReference type="EMBL" id="KAA6335015.1"/>
    </source>
</evidence>
<accession>A0A5J4RNM3</accession>
<protein>
    <submittedName>
        <fullName evidence="1">Uncharacterized protein</fullName>
    </submittedName>
</protein>
<reference evidence="1" key="1">
    <citation type="submission" date="2019-03" db="EMBL/GenBank/DDBJ databases">
        <title>Single cell metagenomics reveals metabolic interactions within the superorganism composed of flagellate Streblomastix strix and complex community of Bacteroidetes bacteria on its surface.</title>
        <authorList>
            <person name="Treitli S.C."/>
            <person name="Kolisko M."/>
            <person name="Husnik F."/>
            <person name="Keeling P."/>
            <person name="Hampl V."/>
        </authorList>
    </citation>
    <scope>NUCLEOTIDE SEQUENCE</scope>
    <source>
        <strain evidence="1">STM</strain>
    </source>
</reference>
<proteinExistence type="predicted"/>
<dbReference type="AlphaFoldDB" id="A0A5J4RNM3"/>
<gene>
    <name evidence="1" type="ORF">EZS27_016722</name>
</gene>